<comment type="similarity">
    <text evidence="2">Belongs to the CsgA/CsgB family.</text>
</comment>
<evidence type="ECO:0000313" key="9">
    <source>
        <dbReference type="EMBL" id="HAE2930264.1"/>
    </source>
</evidence>
<dbReference type="EMBL" id="DAARLS010000005">
    <property type="protein sequence ID" value="HAE2930264.1"/>
    <property type="molecule type" value="Genomic_DNA"/>
</dbReference>
<keyword evidence="3 5" id="KW-0732">Signal</keyword>
<dbReference type="RefSeq" id="WP_000771418.1">
    <property type="nucleotide sequence ID" value="NZ_JYZW01000007.1"/>
</dbReference>
<organism evidence="7">
    <name type="scientific">Salmonella newport</name>
    <dbReference type="NCBI Taxonomy" id="108619"/>
    <lineage>
        <taxon>Bacteria</taxon>
        <taxon>Pseudomonadati</taxon>
        <taxon>Pseudomonadota</taxon>
        <taxon>Gammaproteobacteria</taxon>
        <taxon>Enterobacterales</taxon>
        <taxon>Enterobacteriaceae</taxon>
        <taxon>Salmonella</taxon>
    </lineage>
</organism>
<evidence type="ECO:0000256" key="3">
    <source>
        <dbReference type="ARBA" id="ARBA00022729"/>
    </source>
</evidence>
<keyword evidence="4" id="KW-0281">Fimbrium</keyword>
<reference evidence="8" key="1">
    <citation type="journal article" date="2018" name="Genome Biol.">
        <title>SKESA: strategic k-mer extension for scrupulous assemblies.</title>
        <authorList>
            <person name="Souvorov A."/>
            <person name="Agarwala R."/>
            <person name="Lipman D.J."/>
        </authorList>
    </citation>
    <scope>NUCLEOTIDE SEQUENCE</scope>
    <source>
        <strain evidence="9">10-4961</strain>
        <strain evidence="8">10-7672</strain>
    </source>
</reference>
<evidence type="ECO:0000313" key="8">
    <source>
        <dbReference type="EMBL" id="HAE1980832.1"/>
    </source>
</evidence>
<proteinExistence type="inferred from homology"/>
<reference evidence="7" key="3">
    <citation type="submission" date="2018-07" db="EMBL/GenBank/DDBJ databases">
        <authorList>
            <consortium name="PulseNet: The National Subtyping Network for Foodborne Disease Surveillance"/>
            <person name="Tarr C.L."/>
            <person name="Trees E."/>
            <person name="Katz L.S."/>
            <person name="Carleton-Romer H.A."/>
            <person name="Stroika S."/>
            <person name="Kucerova Z."/>
            <person name="Roache K.F."/>
            <person name="Sabol A.L."/>
            <person name="Besser J."/>
            <person name="Gerner-Smidt P."/>
        </authorList>
    </citation>
    <scope>NUCLEOTIDE SEQUENCE</scope>
    <source>
        <strain evidence="7">PNUSAS011113</strain>
    </source>
</reference>
<protein>
    <submittedName>
        <fullName evidence="7">Curlin major subunit CsgA</fullName>
    </submittedName>
</protein>
<evidence type="ECO:0000256" key="1">
    <source>
        <dbReference type="ARBA" id="ARBA00004561"/>
    </source>
</evidence>
<dbReference type="GO" id="GO:0009289">
    <property type="term" value="C:pilus"/>
    <property type="evidence" value="ECO:0007669"/>
    <property type="project" value="UniProtKB-SubCell"/>
</dbReference>
<dbReference type="InterPro" id="IPR009742">
    <property type="entry name" value="Curlin_rpt"/>
</dbReference>
<evidence type="ECO:0000313" key="10">
    <source>
        <dbReference type="EMBL" id="QVX79866.1"/>
    </source>
</evidence>
<dbReference type="EMBL" id="AAMFPO010000011">
    <property type="protein sequence ID" value="EDG8728936.1"/>
    <property type="molecule type" value="Genomic_DNA"/>
</dbReference>
<feature type="chain" id="PRO_5036100647" evidence="5">
    <location>
        <begin position="21"/>
        <end position="145"/>
    </location>
</feature>
<dbReference type="AlphaFoldDB" id="A0A3V9X0Y9"/>
<dbReference type="EMBL" id="CP075034">
    <property type="protein sequence ID" value="QVX84266.1"/>
    <property type="molecule type" value="Genomic_DNA"/>
</dbReference>
<dbReference type="NCBIfam" id="NF007470">
    <property type="entry name" value="PRK10051.1"/>
    <property type="match status" value="1"/>
</dbReference>
<evidence type="ECO:0000313" key="11">
    <source>
        <dbReference type="EMBL" id="QVX84266.1"/>
    </source>
</evidence>
<evidence type="ECO:0000256" key="5">
    <source>
        <dbReference type="SAM" id="SignalP"/>
    </source>
</evidence>
<dbReference type="EMBL" id="AAJDVX010000001">
    <property type="protein sequence ID" value="ECK8652029.1"/>
    <property type="molecule type" value="Genomic_DNA"/>
</dbReference>
<dbReference type="Pfam" id="PF07012">
    <property type="entry name" value="Curlin_rpt"/>
    <property type="match status" value="2"/>
</dbReference>
<evidence type="ECO:0000313" key="7">
    <source>
        <dbReference type="EMBL" id="EDG8728936.1"/>
    </source>
</evidence>
<reference evidence="10" key="5">
    <citation type="submission" date="2021-05" db="EMBL/GenBank/DDBJ databases">
        <title>Whole genome PacBio Sequel sequence of Salmonella enterica subsp. enterica.</title>
        <authorList>
            <person name="Hoffmann M."/>
            <person name="Balkey M."/>
            <person name="Luo Y."/>
        </authorList>
    </citation>
    <scope>NUCLEOTIDE SEQUENCE</scope>
    <source>
        <strain evidence="11">CFSAN022621</strain>
        <strain evidence="10">CFSAN022622</strain>
    </source>
</reference>
<dbReference type="EMBL" id="DAARDN010000019">
    <property type="protein sequence ID" value="HAE1980832.1"/>
    <property type="molecule type" value="Genomic_DNA"/>
</dbReference>
<reference evidence="10" key="2">
    <citation type="submission" date="2018-07" db="EMBL/GenBank/DDBJ databases">
        <authorList>
            <consortium name="GenomeTrakr network: Whole genome sequencing for foodborne pathogen traceback"/>
        </authorList>
    </citation>
    <scope>NUCLEOTIDE SEQUENCE</scope>
    <source>
        <strain evidence="11">CFSAN022621</strain>
        <strain evidence="10">CFSAN022622</strain>
        <strain evidence="6">MDH-2013-00187</strain>
    </source>
</reference>
<evidence type="ECO:0000256" key="2">
    <source>
        <dbReference type="ARBA" id="ARBA00009766"/>
    </source>
</evidence>
<sequence>MKLLKVAAFAAIVVSGSALAGVVPQWGGGGNSSGPDSTLSIYQYGSANAALALQSDARKSETTITQSGYGNGADVGQGADNSTIELTQNGFRNNATIDQWNAKNSDITVGQYGGNNAALVNQTASDSSVMVRQVGFGNNATANQY</sequence>
<dbReference type="GO" id="GO:0007155">
    <property type="term" value="P:cell adhesion"/>
    <property type="evidence" value="ECO:0007669"/>
    <property type="project" value="InterPro"/>
</dbReference>
<gene>
    <name evidence="7" type="primary">csgA</name>
    <name evidence="10" type="ORF">AA317_13410</name>
    <name evidence="11" type="ORF">AA331_13515</name>
    <name evidence="7" type="ORF">B9156_17770</name>
    <name evidence="9" type="ORF">G3410_001215</name>
    <name evidence="8" type="ORF">G3V47_003550</name>
    <name evidence="6" type="ORF">Y675_00485</name>
</gene>
<comment type="subcellular location">
    <subcellularLocation>
        <location evidence="1">Fimbrium</location>
    </subcellularLocation>
</comment>
<accession>A0A3V9X0Y9</accession>
<reference evidence="8" key="4">
    <citation type="submission" date="2018-07" db="EMBL/GenBank/DDBJ databases">
        <authorList>
            <consortium name="NCBI Pathogen Detection Project"/>
        </authorList>
    </citation>
    <scope>NUCLEOTIDE SEQUENCE</scope>
    <source>
        <strain evidence="9">10-4961</strain>
        <strain evidence="8">10-7672</strain>
    </source>
</reference>
<evidence type="ECO:0000256" key="4">
    <source>
        <dbReference type="ARBA" id="ARBA00023263"/>
    </source>
</evidence>
<name>A0A3V9X0Y9_SALNE</name>
<evidence type="ECO:0000313" key="6">
    <source>
        <dbReference type="EMBL" id="ECK8652029.1"/>
    </source>
</evidence>
<dbReference type="EMBL" id="CP075033">
    <property type="protein sequence ID" value="QVX79866.1"/>
    <property type="molecule type" value="Genomic_DNA"/>
</dbReference>
<feature type="signal peptide" evidence="5">
    <location>
        <begin position="1"/>
        <end position="20"/>
    </location>
</feature>